<name>A0ABS1R505_9SPHI</name>
<dbReference type="RefSeq" id="WP_202103339.1">
    <property type="nucleotide sequence ID" value="NZ_JAERTY010000007.1"/>
</dbReference>
<dbReference type="Proteomes" id="UP000625283">
    <property type="component" value="Unassembled WGS sequence"/>
</dbReference>
<organism evidence="1 2">
    <name type="scientific">Sphingobacterium faecale</name>
    <dbReference type="NCBI Taxonomy" id="2803775"/>
    <lineage>
        <taxon>Bacteria</taxon>
        <taxon>Pseudomonadati</taxon>
        <taxon>Bacteroidota</taxon>
        <taxon>Sphingobacteriia</taxon>
        <taxon>Sphingobacteriales</taxon>
        <taxon>Sphingobacteriaceae</taxon>
        <taxon>Sphingobacterium</taxon>
    </lineage>
</organism>
<evidence type="ECO:0000313" key="2">
    <source>
        <dbReference type="Proteomes" id="UP000625283"/>
    </source>
</evidence>
<dbReference type="EMBL" id="JAERTY010000007">
    <property type="protein sequence ID" value="MBL1409590.1"/>
    <property type="molecule type" value="Genomic_DNA"/>
</dbReference>
<proteinExistence type="predicted"/>
<keyword evidence="2" id="KW-1185">Reference proteome</keyword>
<evidence type="ECO:0000313" key="1">
    <source>
        <dbReference type="EMBL" id="MBL1409590.1"/>
    </source>
</evidence>
<protein>
    <submittedName>
        <fullName evidence="1">Uncharacterized protein</fullName>
    </submittedName>
</protein>
<accession>A0ABS1R505</accession>
<sequence>MMFLSILPNSSREIGCIAFVSGSRYSIPAAAALATTVKLGLDQPSCCIKQIKGVSKLL</sequence>
<reference evidence="1 2" key="1">
    <citation type="submission" date="2021-01" db="EMBL/GenBank/DDBJ databases">
        <title>C459-1 draft genome sequence.</title>
        <authorList>
            <person name="Zhang X.-F."/>
        </authorList>
    </citation>
    <scope>NUCLEOTIDE SEQUENCE [LARGE SCALE GENOMIC DNA]</scope>
    <source>
        <strain evidence="2">C459-1</strain>
    </source>
</reference>
<comment type="caution">
    <text evidence="1">The sequence shown here is derived from an EMBL/GenBank/DDBJ whole genome shotgun (WGS) entry which is preliminary data.</text>
</comment>
<gene>
    <name evidence="1" type="ORF">JKG61_12585</name>
</gene>